<dbReference type="RefSeq" id="WP_104936731.1">
    <property type="nucleotide sequence ID" value="NZ_CP021255.1"/>
</dbReference>
<dbReference type="PANTHER" id="PTHR43767:SF1">
    <property type="entry name" value="NONRIBOSOMAL PEPTIDE SYNTHASE PES1 (EUROFUNG)-RELATED"/>
    <property type="match status" value="1"/>
</dbReference>
<dbReference type="AlphaFoldDB" id="A0A2L1GPB6"/>
<dbReference type="PANTHER" id="PTHR43767">
    <property type="entry name" value="LONG-CHAIN-FATTY-ACID--COA LIGASE"/>
    <property type="match status" value="1"/>
</dbReference>
<feature type="region of interest" description="Disordered" evidence="1">
    <location>
        <begin position="549"/>
        <end position="568"/>
    </location>
</feature>
<feature type="transmembrane region" description="Helical" evidence="2">
    <location>
        <begin position="70"/>
        <end position="93"/>
    </location>
</feature>
<proteinExistence type="predicted"/>
<evidence type="ECO:0000256" key="2">
    <source>
        <dbReference type="SAM" id="Phobius"/>
    </source>
</evidence>
<dbReference type="InterPro" id="IPR042099">
    <property type="entry name" value="ANL_N_sf"/>
</dbReference>
<dbReference type="InterPro" id="IPR050237">
    <property type="entry name" value="ATP-dep_AMP-bd_enzyme"/>
</dbReference>
<dbReference type="Gene3D" id="3.40.50.12780">
    <property type="entry name" value="N-terminal domain of ligase-like"/>
    <property type="match status" value="1"/>
</dbReference>
<gene>
    <name evidence="4" type="ORF">CAY53_08365</name>
</gene>
<dbReference type="Pfam" id="PF00501">
    <property type="entry name" value="AMP-binding"/>
    <property type="match status" value="1"/>
</dbReference>
<dbReference type="OrthoDB" id="9799237at2"/>
<dbReference type="PROSITE" id="PS00455">
    <property type="entry name" value="AMP_BINDING"/>
    <property type="match status" value="1"/>
</dbReference>
<organism evidence="4 5">
    <name type="scientific">Desulfobulbus oralis</name>
    <dbReference type="NCBI Taxonomy" id="1986146"/>
    <lineage>
        <taxon>Bacteria</taxon>
        <taxon>Pseudomonadati</taxon>
        <taxon>Thermodesulfobacteriota</taxon>
        <taxon>Desulfobulbia</taxon>
        <taxon>Desulfobulbales</taxon>
        <taxon>Desulfobulbaceae</taxon>
        <taxon>Desulfobulbus</taxon>
    </lineage>
</organism>
<dbReference type="NCBIfam" id="NF006754">
    <property type="entry name" value="PRK09274.1"/>
    <property type="match status" value="1"/>
</dbReference>
<evidence type="ECO:0000313" key="4">
    <source>
        <dbReference type="EMBL" id="AVD71476.1"/>
    </source>
</evidence>
<dbReference type="Proteomes" id="UP000239867">
    <property type="component" value="Chromosome"/>
</dbReference>
<dbReference type="InterPro" id="IPR000873">
    <property type="entry name" value="AMP-dep_synth/lig_dom"/>
</dbReference>
<evidence type="ECO:0000313" key="5">
    <source>
        <dbReference type="Proteomes" id="UP000239867"/>
    </source>
</evidence>
<keyword evidence="2" id="KW-0472">Membrane</keyword>
<protein>
    <submittedName>
        <fullName evidence="4">Peptide synthase</fullName>
    </submittedName>
</protein>
<dbReference type="EMBL" id="CP021255">
    <property type="protein sequence ID" value="AVD71476.1"/>
    <property type="molecule type" value="Genomic_DNA"/>
</dbReference>
<evidence type="ECO:0000256" key="1">
    <source>
        <dbReference type="SAM" id="MobiDB-lite"/>
    </source>
</evidence>
<evidence type="ECO:0000259" key="3">
    <source>
        <dbReference type="Pfam" id="PF00501"/>
    </source>
</evidence>
<dbReference type="InterPro" id="IPR020845">
    <property type="entry name" value="AMP-binding_CS"/>
</dbReference>
<keyword evidence="5" id="KW-1185">Reference proteome</keyword>
<name>A0A2L1GPB6_9BACT</name>
<keyword evidence="2" id="KW-1133">Transmembrane helix</keyword>
<reference evidence="4 5" key="1">
    <citation type="journal article" date="2018" name="MBio">
        <title>Insights into the evolution of host association through the isolation and characterization of a novel human periodontal pathobiont, Desulfobulbus oralis.</title>
        <authorList>
            <person name="Cross K.L."/>
            <person name="Chirania P."/>
            <person name="Xiong W."/>
            <person name="Beall C.J."/>
            <person name="Elkins J.G."/>
            <person name="Giannone R.J."/>
            <person name="Griffen A.L."/>
            <person name="Guss A.M."/>
            <person name="Hettich R.L."/>
            <person name="Joshi S.S."/>
            <person name="Mokrzan E.M."/>
            <person name="Martin R.K."/>
            <person name="Zhulin I.B."/>
            <person name="Leys E.J."/>
            <person name="Podar M."/>
        </authorList>
    </citation>
    <scope>NUCLEOTIDE SEQUENCE [LARGE SCALE GENOMIC DNA]</scope>
    <source>
        <strain evidence="4 5">ORNL</strain>
    </source>
</reference>
<dbReference type="SUPFAM" id="SSF56801">
    <property type="entry name" value="Acetyl-CoA synthetase-like"/>
    <property type="match status" value="1"/>
</dbReference>
<keyword evidence="2" id="KW-0812">Transmembrane</keyword>
<accession>A0A2L1GPB6</accession>
<feature type="domain" description="AMP-dependent synthetase/ligase" evidence="3">
    <location>
        <begin position="14"/>
        <end position="396"/>
    </location>
</feature>
<sequence>MKSAGCNIAEVLVQAAQAKPEAVALVAREGRFGRRWRRCTFARLAARSQDFAGRLDACGIRRGQRVMLMLMPSIDFVALTFALFRLGAIIILIDPGMGWRNLLRCIKSVEPEALVGIRRAICFSRLFPRTFAALRLRITVSGRVPGSHSLESADEHAKAAAPPVFAAKADDLAAIIFTTGSTGPPKGVHYTHGIFHTQLQLIHDYFGIGASDTDQPGFTLFGLFSTALGARAVLPDMDPTRPAQVNPKKFTASILAEQVNYSFGSPAIWRVVSRYCLRQGIKLPLHTVLMAGAPVSGELLADMQRILPEDARIFTPYGATETLPTACIEAREVVNETWAETRKGRGYCVGRAVPGMSLRIMRPGDGGLASLAEAELLPPGEIGEIVVHGPVVTPAYDHRPEETRLAKIADPDGTLWHRMGDMGYLDEQGRLWFCGRKAHRVLTAHGPMYSVCCEAIFNEHPAVRRSALVGLGRPGAQEPVIIVELQDQGHVPVGLCEQLLQLARANPLTREIHQVLLHPGFPVDIRHNAKIFREKLALWAAQRVSEAGLSGKRSDPHGRQSGQNRAGL</sequence>
<dbReference type="KEGG" id="deo:CAY53_08365"/>